<dbReference type="GeneID" id="20080381"/>
<dbReference type="OrthoDB" id="74500at2759"/>
<name>A0A024UI88_9STRA</name>
<dbReference type="InterPro" id="IPR036397">
    <property type="entry name" value="RNaseH_sf"/>
</dbReference>
<accession>A0A024UI88</accession>
<organism evidence="1">
    <name type="scientific">Aphanomyces invadans</name>
    <dbReference type="NCBI Taxonomy" id="157072"/>
    <lineage>
        <taxon>Eukaryota</taxon>
        <taxon>Sar</taxon>
        <taxon>Stramenopiles</taxon>
        <taxon>Oomycota</taxon>
        <taxon>Saprolegniomycetes</taxon>
        <taxon>Saprolegniales</taxon>
        <taxon>Verrucalvaceae</taxon>
        <taxon>Aphanomyces</taxon>
    </lineage>
</organism>
<dbReference type="EMBL" id="KI913956">
    <property type="protein sequence ID" value="ETW05587.1"/>
    <property type="molecule type" value="Genomic_DNA"/>
</dbReference>
<dbReference type="GO" id="GO:0003676">
    <property type="term" value="F:nucleic acid binding"/>
    <property type="evidence" value="ECO:0007669"/>
    <property type="project" value="InterPro"/>
</dbReference>
<protein>
    <recommendedName>
        <fullName evidence="2">Tc1-like transposase DDE domain-containing protein</fullName>
    </recommendedName>
</protein>
<evidence type="ECO:0008006" key="2">
    <source>
        <dbReference type="Google" id="ProtNLM"/>
    </source>
</evidence>
<reference evidence="1" key="1">
    <citation type="submission" date="2013-12" db="EMBL/GenBank/DDBJ databases">
        <title>The Genome Sequence of Aphanomyces invadans NJM9701.</title>
        <authorList>
            <consortium name="The Broad Institute Genomics Platform"/>
            <person name="Russ C."/>
            <person name="Tyler B."/>
            <person name="van West P."/>
            <person name="Dieguez-Uribeondo J."/>
            <person name="Young S.K."/>
            <person name="Zeng Q."/>
            <person name="Gargeya S."/>
            <person name="Fitzgerald M."/>
            <person name="Abouelleil A."/>
            <person name="Alvarado L."/>
            <person name="Chapman S.B."/>
            <person name="Gainer-Dewar J."/>
            <person name="Goldberg J."/>
            <person name="Griggs A."/>
            <person name="Gujja S."/>
            <person name="Hansen M."/>
            <person name="Howarth C."/>
            <person name="Imamovic A."/>
            <person name="Ireland A."/>
            <person name="Larimer J."/>
            <person name="McCowan C."/>
            <person name="Murphy C."/>
            <person name="Pearson M."/>
            <person name="Poon T.W."/>
            <person name="Priest M."/>
            <person name="Roberts A."/>
            <person name="Saif S."/>
            <person name="Shea T."/>
            <person name="Sykes S."/>
            <person name="Wortman J."/>
            <person name="Nusbaum C."/>
            <person name="Birren B."/>
        </authorList>
    </citation>
    <scope>NUCLEOTIDE SEQUENCE [LARGE SCALE GENOMIC DNA]</scope>
    <source>
        <strain evidence="1">NJM9701</strain>
    </source>
</reference>
<dbReference type="AlphaFoldDB" id="A0A024UI88"/>
<dbReference type="RefSeq" id="XP_008865364.1">
    <property type="nucleotide sequence ID" value="XM_008867142.1"/>
</dbReference>
<dbReference type="Gene3D" id="3.30.420.10">
    <property type="entry name" value="Ribonuclease H-like superfamily/Ribonuclease H"/>
    <property type="match status" value="1"/>
</dbReference>
<dbReference type="VEuPathDB" id="FungiDB:H310_03331"/>
<evidence type="ECO:0000313" key="1">
    <source>
        <dbReference type="EMBL" id="ETW05587.1"/>
    </source>
</evidence>
<proteinExistence type="predicted"/>
<sequence>MVKAELLELVARNRGKPVYSSQLITTKYGHILYFTPPYHHELQPIELVWGMVKNRAALRPSKNAAELEECLWTLFGEVNSHDWVSFYRKAQNYEDRYEALDEDVSLSRAYYEYCNECAQVAVSLGTKIGIRPIGTCIEAKAKSFAAMMHFGKDVALITNADWAQYFQYALNYHGPDFGDLEAKIRTTVVMDDKELDPDKCFDKWMHSYWALLDKNNMMSFHVKHPKNAVKALIEGIRPPALKAVVKNHLELDHKHLRNPVLQFMEFVKIPNELRFERALCLRQRYIGHLSRSEGKEGSARY</sequence>
<gene>
    <name evidence="1" type="ORF">H310_03331</name>
</gene>